<evidence type="ECO:0000256" key="6">
    <source>
        <dbReference type="SAM" id="Phobius"/>
    </source>
</evidence>
<accession>A0A210PQH7</accession>
<gene>
    <name evidence="7" type="ORF">KP79_PYT19819</name>
</gene>
<feature type="transmembrane region" description="Helical" evidence="6">
    <location>
        <begin position="272"/>
        <end position="298"/>
    </location>
</feature>
<dbReference type="GO" id="GO:0016020">
    <property type="term" value="C:membrane"/>
    <property type="evidence" value="ECO:0007669"/>
    <property type="project" value="UniProtKB-SubCell"/>
</dbReference>
<protein>
    <submittedName>
        <fullName evidence="7">Solute carrier family 23 member 2</fullName>
    </submittedName>
</protein>
<name>A0A210PQH7_MIZYE</name>
<dbReference type="AlphaFoldDB" id="A0A210PQH7"/>
<evidence type="ECO:0000256" key="4">
    <source>
        <dbReference type="ARBA" id="ARBA00022989"/>
    </source>
</evidence>
<dbReference type="InterPro" id="IPR006043">
    <property type="entry name" value="NCS2"/>
</dbReference>
<keyword evidence="4 6" id="KW-1133">Transmembrane helix</keyword>
<feature type="transmembrane region" description="Helical" evidence="6">
    <location>
        <begin position="84"/>
        <end position="103"/>
    </location>
</feature>
<feature type="transmembrane region" description="Helical" evidence="6">
    <location>
        <begin position="31"/>
        <end position="56"/>
    </location>
</feature>
<proteinExistence type="inferred from homology"/>
<comment type="similarity">
    <text evidence="2">Belongs to the nucleobase:cation symporter-2 (NCS2) (TC 2.A.40) family.</text>
</comment>
<feature type="transmembrane region" description="Helical" evidence="6">
    <location>
        <begin position="124"/>
        <end position="146"/>
    </location>
</feature>
<organism evidence="7 8">
    <name type="scientific">Mizuhopecten yessoensis</name>
    <name type="common">Japanese scallop</name>
    <name type="synonym">Patinopecten yessoensis</name>
    <dbReference type="NCBI Taxonomy" id="6573"/>
    <lineage>
        <taxon>Eukaryota</taxon>
        <taxon>Metazoa</taxon>
        <taxon>Spiralia</taxon>
        <taxon>Lophotrochozoa</taxon>
        <taxon>Mollusca</taxon>
        <taxon>Bivalvia</taxon>
        <taxon>Autobranchia</taxon>
        <taxon>Pteriomorphia</taxon>
        <taxon>Pectinida</taxon>
        <taxon>Pectinoidea</taxon>
        <taxon>Pectinidae</taxon>
        <taxon>Mizuhopecten</taxon>
    </lineage>
</organism>
<comment type="subcellular location">
    <subcellularLocation>
        <location evidence="1">Membrane</location>
        <topology evidence="1">Multi-pass membrane protein</topology>
    </subcellularLocation>
</comment>
<keyword evidence="5 6" id="KW-0472">Membrane</keyword>
<dbReference type="GO" id="GO:0022857">
    <property type="term" value="F:transmembrane transporter activity"/>
    <property type="evidence" value="ECO:0007669"/>
    <property type="project" value="InterPro"/>
</dbReference>
<keyword evidence="8" id="KW-1185">Reference proteome</keyword>
<evidence type="ECO:0000313" key="8">
    <source>
        <dbReference type="Proteomes" id="UP000242188"/>
    </source>
</evidence>
<reference evidence="7 8" key="1">
    <citation type="journal article" date="2017" name="Nat. Ecol. Evol.">
        <title>Scallop genome provides insights into evolution of bilaterian karyotype and development.</title>
        <authorList>
            <person name="Wang S."/>
            <person name="Zhang J."/>
            <person name="Jiao W."/>
            <person name="Li J."/>
            <person name="Xun X."/>
            <person name="Sun Y."/>
            <person name="Guo X."/>
            <person name="Huan P."/>
            <person name="Dong B."/>
            <person name="Zhang L."/>
            <person name="Hu X."/>
            <person name="Sun X."/>
            <person name="Wang J."/>
            <person name="Zhao C."/>
            <person name="Wang Y."/>
            <person name="Wang D."/>
            <person name="Huang X."/>
            <person name="Wang R."/>
            <person name="Lv J."/>
            <person name="Li Y."/>
            <person name="Zhang Z."/>
            <person name="Liu B."/>
            <person name="Lu W."/>
            <person name="Hui Y."/>
            <person name="Liang J."/>
            <person name="Zhou Z."/>
            <person name="Hou R."/>
            <person name="Li X."/>
            <person name="Liu Y."/>
            <person name="Li H."/>
            <person name="Ning X."/>
            <person name="Lin Y."/>
            <person name="Zhao L."/>
            <person name="Xing Q."/>
            <person name="Dou J."/>
            <person name="Li Y."/>
            <person name="Mao J."/>
            <person name="Guo H."/>
            <person name="Dou H."/>
            <person name="Li T."/>
            <person name="Mu C."/>
            <person name="Jiang W."/>
            <person name="Fu Q."/>
            <person name="Fu X."/>
            <person name="Miao Y."/>
            <person name="Liu J."/>
            <person name="Yu Q."/>
            <person name="Li R."/>
            <person name="Liao H."/>
            <person name="Li X."/>
            <person name="Kong Y."/>
            <person name="Jiang Z."/>
            <person name="Chourrout D."/>
            <person name="Li R."/>
            <person name="Bao Z."/>
        </authorList>
    </citation>
    <scope>NUCLEOTIDE SEQUENCE [LARGE SCALE GENOMIC DNA]</scope>
    <source>
        <strain evidence="7 8">PY_sf001</strain>
    </source>
</reference>
<dbReference type="Pfam" id="PF00860">
    <property type="entry name" value="Xan_ur_permease"/>
    <property type="match status" value="1"/>
</dbReference>
<comment type="caution">
    <text evidence="7">The sequence shown here is derived from an EMBL/GenBank/DDBJ whole genome shotgun (WGS) entry which is preliminary data.</text>
</comment>
<evidence type="ECO:0000256" key="2">
    <source>
        <dbReference type="ARBA" id="ARBA00008821"/>
    </source>
</evidence>
<evidence type="ECO:0000256" key="5">
    <source>
        <dbReference type="ARBA" id="ARBA00023136"/>
    </source>
</evidence>
<feature type="transmembrane region" description="Helical" evidence="6">
    <location>
        <begin position="304"/>
        <end position="323"/>
    </location>
</feature>
<dbReference type="EMBL" id="NEDP02005556">
    <property type="protein sequence ID" value="OWF38755.1"/>
    <property type="molecule type" value="Genomic_DNA"/>
</dbReference>
<feature type="transmembrane region" description="Helical" evidence="6">
    <location>
        <begin position="188"/>
        <end position="206"/>
    </location>
</feature>
<keyword evidence="3 6" id="KW-0812">Transmembrane</keyword>
<sequence>MNSTGDLDVNITVSDEYTLRRQLALTKLQEGCLILAGVLHFLVGATSTVGFLLRFIGPVTVVPTLLITGIFTARLTSNLARSHWGIASITAITAIFMSLCIGYKKMPFPAWSKENGLHIFWYPFHQLFSVLIGMMVGWSVSAVMTYTGALTDDPSQSEFFARTDARAEIVTNASWFRVPYPNQFGPPSFNVGVFIAFLIGTILSILDSIGDYYACARICNVPPPPRHGVNRGIAVEGLCSTLAGVIGCGHATNTYGENIGAIGITKVASRDVFLLVSLIYIVFGIFGKVSAVCITIPLPVLGGTMIVMFGLYNGVVLSNLAAVSLSSTRNLAIIGIAFLIGIMLPNWIENNPDDINTGSAYFDNIAKTLLGNPSLCGGVVACFLDNIVRGTDDERGISAWHNQDKVDLNHVYSEGMEVYTPLLPASWRSWRLMKYIPICPYQPLITPDASDKLL</sequence>
<dbReference type="Proteomes" id="UP000242188">
    <property type="component" value="Unassembled WGS sequence"/>
</dbReference>
<evidence type="ECO:0000256" key="1">
    <source>
        <dbReference type="ARBA" id="ARBA00004141"/>
    </source>
</evidence>
<feature type="transmembrane region" description="Helical" evidence="6">
    <location>
        <begin position="330"/>
        <end position="348"/>
    </location>
</feature>
<dbReference type="STRING" id="6573.A0A210PQH7"/>
<dbReference type="PANTHER" id="PTHR11119">
    <property type="entry name" value="XANTHINE-URACIL / VITAMIN C PERMEASE FAMILY MEMBER"/>
    <property type="match status" value="1"/>
</dbReference>
<evidence type="ECO:0000313" key="7">
    <source>
        <dbReference type="EMBL" id="OWF38755.1"/>
    </source>
</evidence>
<dbReference type="OrthoDB" id="1641903at2759"/>
<evidence type="ECO:0000256" key="3">
    <source>
        <dbReference type="ARBA" id="ARBA00022692"/>
    </source>
</evidence>